<keyword evidence="2" id="KW-1185">Reference proteome</keyword>
<dbReference type="RefSeq" id="WP_012057654.1">
    <property type="nucleotide sequence ID" value="NZ_CP007389.1"/>
</dbReference>
<evidence type="ECO:0000313" key="1">
    <source>
        <dbReference type="EMBL" id="APT74908.1"/>
    </source>
</evidence>
<gene>
    <name evidence="1" type="ORF">BW47_07680</name>
</gene>
<sequence>MVISTSKPAEIKVLSVQDDVKRGIFKVRYAFRVAIQETTTTIEEYDEEGNVTQKEVPAWQYEEFVDEIELPLYLKPSLDAILKTMYDKAKPVLEANAGYASAEVPSEISVDEED</sequence>
<proteinExistence type="predicted"/>
<dbReference type="Proteomes" id="UP000185490">
    <property type="component" value="Chromosome"/>
</dbReference>
<protein>
    <submittedName>
        <fullName evidence="1">Uncharacterized protein</fullName>
    </submittedName>
</protein>
<reference evidence="1 2" key="1">
    <citation type="submission" date="2014-02" db="EMBL/GenBank/DDBJ databases">
        <title>Diversity of Thermotogales isolates from hydrothermal vents.</title>
        <authorList>
            <person name="Haverkamp T.H.A."/>
            <person name="Lossouarn J."/>
            <person name="Geslin C."/>
            <person name="Nesbo C.L."/>
        </authorList>
    </citation>
    <scope>NUCLEOTIDE SEQUENCE [LARGE SCALE GENOMIC DNA]</scope>
    <source>
        <strain evidence="1 2">431</strain>
    </source>
</reference>
<name>A0ABM6GGY7_9BACT</name>
<evidence type="ECO:0000313" key="2">
    <source>
        <dbReference type="Proteomes" id="UP000185490"/>
    </source>
</evidence>
<organism evidence="1 2">
    <name type="scientific">Thermosipho melanesiensis</name>
    <dbReference type="NCBI Taxonomy" id="46541"/>
    <lineage>
        <taxon>Bacteria</taxon>
        <taxon>Thermotogati</taxon>
        <taxon>Thermotogota</taxon>
        <taxon>Thermotogae</taxon>
        <taxon>Thermotogales</taxon>
        <taxon>Fervidobacteriaceae</taxon>
        <taxon>Thermosipho</taxon>
    </lineage>
</organism>
<accession>A0ABM6GGY7</accession>
<dbReference type="EMBL" id="CP007389">
    <property type="protein sequence ID" value="APT74908.1"/>
    <property type="molecule type" value="Genomic_DNA"/>
</dbReference>